<organism evidence="2 3">
    <name type="scientific">Scophthalmus maximus</name>
    <name type="common">Turbot</name>
    <name type="synonym">Psetta maxima</name>
    <dbReference type="NCBI Taxonomy" id="52904"/>
    <lineage>
        <taxon>Eukaryota</taxon>
        <taxon>Metazoa</taxon>
        <taxon>Chordata</taxon>
        <taxon>Craniata</taxon>
        <taxon>Vertebrata</taxon>
        <taxon>Euteleostomi</taxon>
        <taxon>Actinopterygii</taxon>
        <taxon>Neopterygii</taxon>
        <taxon>Teleostei</taxon>
        <taxon>Neoteleostei</taxon>
        <taxon>Acanthomorphata</taxon>
        <taxon>Carangaria</taxon>
        <taxon>Pleuronectiformes</taxon>
        <taxon>Pleuronectoidei</taxon>
        <taxon>Scophthalmidae</taxon>
        <taxon>Scophthalmus</taxon>
    </lineage>
</organism>
<comment type="caution">
    <text evidence="2">The sequence shown here is derived from an EMBL/GenBank/DDBJ whole genome shotgun (WGS) entry which is preliminary data.</text>
</comment>
<dbReference type="AlphaFoldDB" id="A0A6A4RVL7"/>
<dbReference type="EMBL" id="VEVO01000021">
    <property type="protein sequence ID" value="KAF0024387.1"/>
    <property type="molecule type" value="Genomic_DNA"/>
</dbReference>
<dbReference type="Proteomes" id="UP000438429">
    <property type="component" value="Unassembled WGS sequence"/>
</dbReference>
<evidence type="ECO:0000256" key="1">
    <source>
        <dbReference type="SAM" id="MobiDB-lite"/>
    </source>
</evidence>
<protein>
    <submittedName>
        <fullName evidence="2">Uncharacterized protein</fullName>
    </submittedName>
</protein>
<accession>A0A6A4RVL7</accession>
<evidence type="ECO:0000313" key="2">
    <source>
        <dbReference type="EMBL" id="KAF0024387.1"/>
    </source>
</evidence>
<feature type="region of interest" description="Disordered" evidence="1">
    <location>
        <begin position="50"/>
        <end position="74"/>
    </location>
</feature>
<proteinExistence type="predicted"/>
<gene>
    <name evidence="2" type="ORF">F2P81_023189</name>
</gene>
<feature type="compositionally biased region" description="Basic and acidic residues" evidence="1">
    <location>
        <begin position="53"/>
        <end position="74"/>
    </location>
</feature>
<name>A0A6A4RVL7_SCOMX</name>
<reference evidence="2 3" key="1">
    <citation type="submission" date="2019-06" db="EMBL/GenBank/DDBJ databases">
        <title>Draft genomes of female and male turbot (Scophthalmus maximus).</title>
        <authorList>
            <person name="Xu H."/>
            <person name="Xu X.-W."/>
            <person name="Shao C."/>
            <person name="Chen S."/>
        </authorList>
    </citation>
    <scope>NUCLEOTIDE SEQUENCE [LARGE SCALE GENOMIC DNA]</scope>
    <source>
        <strain evidence="2">Ysfricsl-2016a</strain>
        <tissue evidence="2">Blood</tissue>
    </source>
</reference>
<evidence type="ECO:0000313" key="3">
    <source>
        <dbReference type="Proteomes" id="UP000438429"/>
    </source>
</evidence>
<sequence length="74" mass="8528">MRDAACYTRAARWREVPTNSSGRPPHLLFGPLHRLDVKVIARRVLTYKSKPTCRKDPSQKHTKYSEGVDGRIHN</sequence>